<sequence length="274" mass="30975">MEAKYKILVLVDLSETSHETLKNALNLAKVIGGSLEVFHVKSLTNIVKNENQISAMRSLDEEKNLSKRKLQNLVNIFSKEESIPLTFDFAFGNVKNEIEHHIEKIKPDIIVLGKRRQKVFNFLGEDVTQFLLNKFFGIILIAGEGKNLQSIDGISIGFYSDTLGDYNVEITKDLSKKAISPIKFFKVRKRSSVHATNEAVNRLKSTYNGKNVVEYEFEESSDALINFVSKNKIGLLCMGRGGKKKDWTDKFIGEIIGTNRENSKLKAPLLIYGR</sequence>
<comment type="similarity">
    <text evidence="1">Belongs to the universal stress protein A family.</text>
</comment>
<dbReference type="SUPFAM" id="SSF52402">
    <property type="entry name" value="Adenine nucleotide alpha hydrolases-like"/>
    <property type="match status" value="1"/>
</dbReference>
<evidence type="ECO:0000256" key="1">
    <source>
        <dbReference type="ARBA" id="ARBA00008791"/>
    </source>
</evidence>
<name>A0A120IEL5_9FLAO</name>
<dbReference type="CDD" id="cd00293">
    <property type="entry name" value="USP-like"/>
    <property type="match status" value="1"/>
</dbReference>
<reference evidence="4" key="1">
    <citation type="submission" date="2015-12" db="EMBL/GenBank/DDBJ databases">
        <title>Complete genome sequence of Lutibacter profundus strain LP1.</title>
        <authorList>
            <person name="Wissuwa J."/>
            <person name="Le Moine Bauer S."/>
            <person name="Stokke R."/>
            <person name="Dahle H."/>
            <person name="Steen I.H."/>
        </authorList>
    </citation>
    <scope>NUCLEOTIDE SEQUENCE [LARGE SCALE GENOMIC DNA]</scope>
    <source>
        <strain evidence="4">LP1</strain>
    </source>
</reference>
<dbReference type="Gene3D" id="3.40.50.12370">
    <property type="match status" value="1"/>
</dbReference>
<dbReference type="AlphaFoldDB" id="A0A120IEL5"/>
<dbReference type="PANTHER" id="PTHR46268">
    <property type="entry name" value="STRESS RESPONSE PROTEIN NHAX"/>
    <property type="match status" value="1"/>
</dbReference>
<gene>
    <name evidence="3" type="ORF">Lupro_12620</name>
</gene>
<keyword evidence="4" id="KW-1185">Reference proteome</keyword>
<dbReference type="EMBL" id="CP013355">
    <property type="protein sequence ID" value="AMC12054.1"/>
    <property type="molecule type" value="Genomic_DNA"/>
</dbReference>
<evidence type="ECO:0000259" key="2">
    <source>
        <dbReference type="Pfam" id="PF00582"/>
    </source>
</evidence>
<feature type="domain" description="UspA" evidence="2">
    <location>
        <begin position="6"/>
        <end position="133"/>
    </location>
</feature>
<protein>
    <recommendedName>
        <fullName evidence="2">UspA domain-containing protein</fullName>
    </recommendedName>
</protein>
<evidence type="ECO:0000313" key="4">
    <source>
        <dbReference type="Proteomes" id="UP000059672"/>
    </source>
</evidence>
<evidence type="ECO:0000313" key="3">
    <source>
        <dbReference type="EMBL" id="AMC12054.1"/>
    </source>
</evidence>
<dbReference type="InterPro" id="IPR006016">
    <property type="entry name" value="UspA"/>
</dbReference>
<organism evidence="3 4">
    <name type="scientific">Lutibacter profundi</name>
    <dbReference type="NCBI Taxonomy" id="1622118"/>
    <lineage>
        <taxon>Bacteria</taxon>
        <taxon>Pseudomonadati</taxon>
        <taxon>Bacteroidota</taxon>
        <taxon>Flavobacteriia</taxon>
        <taxon>Flavobacteriales</taxon>
        <taxon>Flavobacteriaceae</taxon>
        <taxon>Lutibacter</taxon>
    </lineage>
</organism>
<dbReference type="STRING" id="1622118.Lupro_12620"/>
<proteinExistence type="inferred from homology"/>
<accession>A0A120IEL5</accession>
<dbReference type="PANTHER" id="PTHR46268:SF6">
    <property type="entry name" value="UNIVERSAL STRESS PROTEIN UP12"/>
    <property type="match status" value="1"/>
</dbReference>
<reference evidence="3 4" key="2">
    <citation type="journal article" date="2016" name="Int. J. Syst. Evol. Microbiol.">
        <title>Lutibacter profundi sp. nov., isolated from a deep-sea hydrothermal system on the Arctic Mid-Ocean Ridge and emended description of the genus Lutibacter.</title>
        <authorList>
            <person name="Le Moine Bauer S."/>
            <person name="Roalkvam I."/>
            <person name="Steen I.H."/>
            <person name="Dahle H."/>
        </authorList>
    </citation>
    <scope>NUCLEOTIDE SEQUENCE [LARGE SCALE GENOMIC DNA]</scope>
    <source>
        <strain evidence="3 4">LP1</strain>
    </source>
</reference>
<dbReference type="Pfam" id="PF00582">
    <property type="entry name" value="Usp"/>
    <property type="match status" value="1"/>
</dbReference>
<dbReference type="KEGG" id="lut:Lupro_12620"/>
<dbReference type="Proteomes" id="UP000059672">
    <property type="component" value="Chromosome"/>
</dbReference>